<keyword evidence="2" id="KW-1185">Reference proteome</keyword>
<protein>
    <submittedName>
        <fullName evidence="1">Uncharacterized protein</fullName>
    </submittedName>
</protein>
<organism evidence="1 2">
    <name type="scientific">Rossellomorea pakistanensis</name>
    <dbReference type="NCBI Taxonomy" id="992288"/>
    <lineage>
        <taxon>Bacteria</taxon>
        <taxon>Bacillati</taxon>
        <taxon>Bacillota</taxon>
        <taxon>Bacilli</taxon>
        <taxon>Bacillales</taxon>
        <taxon>Bacillaceae</taxon>
        <taxon>Rossellomorea</taxon>
    </lineage>
</organism>
<sequence>MKSFGKVPNPNQEWNGSGTLASSFVMAWIHKN</sequence>
<accession>A0ABS2NEL0</accession>
<evidence type="ECO:0000313" key="1">
    <source>
        <dbReference type="EMBL" id="MBM7586288.1"/>
    </source>
</evidence>
<dbReference type="Proteomes" id="UP001646157">
    <property type="component" value="Unassembled WGS sequence"/>
</dbReference>
<dbReference type="EMBL" id="JAFBDZ010000002">
    <property type="protein sequence ID" value="MBM7586288.1"/>
    <property type="molecule type" value="Genomic_DNA"/>
</dbReference>
<comment type="caution">
    <text evidence="1">The sequence shown here is derived from an EMBL/GenBank/DDBJ whole genome shotgun (WGS) entry which is preliminary data.</text>
</comment>
<gene>
    <name evidence="1" type="ORF">JOC86_002830</name>
</gene>
<reference evidence="1 2" key="1">
    <citation type="submission" date="2021-01" db="EMBL/GenBank/DDBJ databases">
        <title>Genomic Encyclopedia of Type Strains, Phase IV (KMG-IV): sequencing the most valuable type-strain genomes for metagenomic binning, comparative biology and taxonomic classification.</title>
        <authorList>
            <person name="Goeker M."/>
        </authorList>
    </citation>
    <scope>NUCLEOTIDE SEQUENCE [LARGE SCALE GENOMIC DNA]</scope>
    <source>
        <strain evidence="1 2">DSM 24834</strain>
    </source>
</reference>
<proteinExistence type="predicted"/>
<name>A0ABS2NEL0_9BACI</name>
<evidence type="ECO:0000313" key="2">
    <source>
        <dbReference type="Proteomes" id="UP001646157"/>
    </source>
</evidence>